<organism evidence="1">
    <name type="scientific">Arundo donax</name>
    <name type="common">Giant reed</name>
    <name type="synonym">Donax arundinaceus</name>
    <dbReference type="NCBI Taxonomy" id="35708"/>
    <lineage>
        <taxon>Eukaryota</taxon>
        <taxon>Viridiplantae</taxon>
        <taxon>Streptophyta</taxon>
        <taxon>Embryophyta</taxon>
        <taxon>Tracheophyta</taxon>
        <taxon>Spermatophyta</taxon>
        <taxon>Magnoliopsida</taxon>
        <taxon>Liliopsida</taxon>
        <taxon>Poales</taxon>
        <taxon>Poaceae</taxon>
        <taxon>PACMAD clade</taxon>
        <taxon>Arundinoideae</taxon>
        <taxon>Arundineae</taxon>
        <taxon>Arundo</taxon>
    </lineage>
</organism>
<name>A0A0A9B406_ARUDO</name>
<protein>
    <submittedName>
        <fullName evidence="1">Uncharacterized protein</fullName>
    </submittedName>
</protein>
<accession>A0A0A9B406</accession>
<reference evidence="1" key="1">
    <citation type="submission" date="2014-09" db="EMBL/GenBank/DDBJ databases">
        <authorList>
            <person name="Magalhaes I.L.F."/>
            <person name="Oliveira U."/>
            <person name="Santos F.R."/>
            <person name="Vidigal T.H.D.A."/>
            <person name="Brescovit A.D."/>
            <person name="Santos A.J."/>
        </authorList>
    </citation>
    <scope>NUCLEOTIDE SEQUENCE</scope>
    <source>
        <tissue evidence="1">Shoot tissue taken approximately 20 cm above the soil surface</tissue>
    </source>
</reference>
<sequence length="47" mass="5357">MVNLLVPLPITNPCLRHKFPRFDLGRILRSVDFNVVAGSSRFGFRSL</sequence>
<reference evidence="1" key="2">
    <citation type="journal article" date="2015" name="Data Brief">
        <title>Shoot transcriptome of the giant reed, Arundo donax.</title>
        <authorList>
            <person name="Barrero R.A."/>
            <person name="Guerrero F.D."/>
            <person name="Moolhuijzen P."/>
            <person name="Goolsby J.A."/>
            <person name="Tidwell J."/>
            <person name="Bellgard S.E."/>
            <person name="Bellgard M.I."/>
        </authorList>
    </citation>
    <scope>NUCLEOTIDE SEQUENCE</scope>
    <source>
        <tissue evidence="1">Shoot tissue taken approximately 20 cm above the soil surface</tissue>
    </source>
</reference>
<dbReference type="EMBL" id="GBRH01243853">
    <property type="protein sequence ID" value="JAD54042.1"/>
    <property type="molecule type" value="Transcribed_RNA"/>
</dbReference>
<evidence type="ECO:0000313" key="1">
    <source>
        <dbReference type="EMBL" id="JAD54042.1"/>
    </source>
</evidence>
<proteinExistence type="predicted"/>
<dbReference type="AlphaFoldDB" id="A0A0A9B406"/>